<dbReference type="GO" id="GO:0006412">
    <property type="term" value="P:translation"/>
    <property type="evidence" value="ECO:0007669"/>
    <property type="project" value="UniProtKB-KW"/>
</dbReference>
<dbReference type="STRING" id="571915.CMUST_03960"/>
<dbReference type="PATRIC" id="fig|571915.4.peg.845"/>
<dbReference type="GO" id="GO:0016829">
    <property type="term" value="F:lyase activity"/>
    <property type="evidence" value="ECO:0007669"/>
    <property type="project" value="UniProtKB-KW"/>
</dbReference>
<dbReference type="KEGG" id="cmv:CMUST_03960"/>
<evidence type="ECO:0000259" key="5">
    <source>
        <dbReference type="Pfam" id="PF04073"/>
    </source>
</evidence>
<dbReference type="Gene3D" id="3.90.960.10">
    <property type="entry name" value="YbaK/aminoacyl-tRNA synthetase-associated domain"/>
    <property type="match status" value="1"/>
</dbReference>
<dbReference type="OrthoDB" id="9809296at2"/>
<evidence type="ECO:0000256" key="2">
    <source>
        <dbReference type="ARBA" id="ARBA00022917"/>
    </source>
</evidence>
<dbReference type="PIRSF" id="PIRSF006181">
    <property type="entry name" value="EbsC_YbaK"/>
    <property type="match status" value="1"/>
</dbReference>
<evidence type="ECO:0000256" key="3">
    <source>
        <dbReference type="ARBA" id="ARBA00023239"/>
    </source>
</evidence>
<gene>
    <name evidence="6" type="ORF">CMUST_03960</name>
</gene>
<evidence type="ECO:0000313" key="7">
    <source>
        <dbReference type="Proteomes" id="UP000035199"/>
    </source>
</evidence>
<evidence type="ECO:0000313" key="6">
    <source>
        <dbReference type="EMBL" id="AKK05136.1"/>
    </source>
</evidence>
<dbReference type="AlphaFoldDB" id="A0A0G3GVG3"/>
<accession>A0A0G3GVG3</accession>
<dbReference type="PANTHER" id="PTHR30411">
    <property type="entry name" value="CYTOPLASMIC PROTEIN"/>
    <property type="match status" value="1"/>
</dbReference>
<feature type="domain" description="YbaK/aminoacyl-tRNA synthetase-associated" evidence="5">
    <location>
        <begin position="37"/>
        <end position="158"/>
    </location>
</feature>
<dbReference type="SUPFAM" id="SSF55826">
    <property type="entry name" value="YbaK/ProRS associated domain"/>
    <property type="match status" value="1"/>
</dbReference>
<proteinExistence type="inferred from homology"/>
<keyword evidence="3 4" id="KW-0456">Lyase</keyword>
<dbReference type="Proteomes" id="UP000035199">
    <property type="component" value="Chromosome"/>
</dbReference>
<dbReference type="GO" id="GO:0002161">
    <property type="term" value="F:aminoacyl-tRNA deacylase activity"/>
    <property type="evidence" value="ECO:0007669"/>
    <property type="project" value="InterPro"/>
</dbReference>
<evidence type="ECO:0000256" key="4">
    <source>
        <dbReference type="PIRNR" id="PIRNR006181"/>
    </source>
</evidence>
<name>A0A0G3GVG3_9CORY</name>
<reference evidence="6 7" key="1">
    <citation type="journal article" date="2015" name="Genome Announc.">
        <title>Complete Genome Sequence of the Type Strain Corynebacterium mustelae DSM 45274, Isolated from Various Tissues of a Male Ferret with Lethal Sepsis.</title>
        <authorList>
            <person name="Ruckert C."/>
            <person name="Eimer J."/>
            <person name="Winkler A."/>
            <person name="Tauch A."/>
        </authorList>
    </citation>
    <scope>NUCLEOTIDE SEQUENCE [LARGE SCALE GENOMIC DNA]</scope>
    <source>
        <strain evidence="6 7">DSM 45274</strain>
    </source>
</reference>
<dbReference type="CDD" id="cd00002">
    <property type="entry name" value="YbaK_deacylase"/>
    <property type="match status" value="1"/>
</dbReference>
<dbReference type="PANTHER" id="PTHR30411:SF0">
    <property type="entry name" value="CYS-TRNA(PRO)_CYS-TRNA(CYS) DEACYLASE YBAK"/>
    <property type="match status" value="1"/>
</dbReference>
<dbReference type="EMBL" id="CP011542">
    <property type="protein sequence ID" value="AKK05136.1"/>
    <property type="molecule type" value="Genomic_DNA"/>
</dbReference>
<organism evidence="6 7">
    <name type="scientific">Corynebacterium mustelae</name>
    <dbReference type="NCBI Taxonomy" id="571915"/>
    <lineage>
        <taxon>Bacteria</taxon>
        <taxon>Bacillati</taxon>
        <taxon>Actinomycetota</taxon>
        <taxon>Actinomycetes</taxon>
        <taxon>Mycobacteriales</taxon>
        <taxon>Corynebacteriaceae</taxon>
        <taxon>Corynebacterium</taxon>
    </lineage>
</organism>
<keyword evidence="2 4" id="KW-0648">Protein biosynthesis</keyword>
<comment type="similarity">
    <text evidence="1 4">Belongs to the prolyl-tRNA editing family. YbaK/EbsC subfamily.</text>
</comment>
<evidence type="ECO:0000256" key="1">
    <source>
        <dbReference type="ARBA" id="ARBA00009798"/>
    </source>
</evidence>
<dbReference type="InterPro" id="IPR004369">
    <property type="entry name" value="Prolyl-tRNA_editing_YbaK/EbsC"/>
</dbReference>
<dbReference type="Pfam" id="PF04073">
    <property type="entry name" value="tRNA_edit"/>
    <property type="match status" value="1"/>
</dbReference>
<protein>
    <recommendedName>
        <fullName evidence="4">Cys-tRNA(Pro)/Cys-tRNA(Cys) deacylase</fullName>
        <ecNumber evidence="4">4.2.-.-</ecNumber>
    </recommendedName>
</protein>
<dbReference type="RefSeq" id="WP_047261410.1">
    <property type="nucleotide sequence ID" value="NZ_CP011542.1"/>
</dbReference>
<reference evidence="7" key="2">
    <citation type="submission" date="2015-05" db="EMBL/GenBank/DDBJ databases">
        <title>Complete genome sequence of Corynebacterium mustelae DSM 45274, isolated from various tissues of a male ferret with lethal sepsis.</title>
        <authorList>
            <person name="Ruckert C."/>
            <person name="Albersmeier A."/>
            <person name="Winkler A."/>
            <person name="Tauch A."/>
        </authorList>
    </citation>
    <scope>NUCLEOTIDE SEQUENCE [LARGE SCALE GENOMIC DNA]</scope>
    <source>
        <strain evidence="7">DSM 45274</strain>
    </source>
</reference>
<keyword evidence="7" id="KW-1185">Reference proteome</keyword>
<dbReference type="EC" id="4.2.-.-" evidence="4"/>
<dbReference type="InterPro" id="IPR036754">
    <property type="entry name" value="YbaK/aa-tRNA-synt-asso_dom_sf"/>
</dbReference>
<sequence>MARKTSTAATPALRVLGTHNVEFALYEFVGNTHDFGATAVAELAQHGIEPDQVFKTLVVDLTAGVGSRRSLGVCCIPVPEKLSLKKAARGFNVPKVVMAGRHDAEKSSGYVAGGISPIGQKNPLPTLIDETALLWNTVCVSGGRRGIDVALNPHDLAELTSATFVDLV</sequence>
<dbReference type="InterPro" id="IPR007214">
    <property type="entry name" value="YbaK/aa-tRNA-synth-assoc-dom"/>
</dbReference>